<keyword evidence="2" id="KW-1185">Reference proteome</keyword>
<organism evidence="1 2">
    <name type="scientific">Lucilia cuprina</name>
    <name type="common">Green bottle fly</name>
    <name type="synonym">Australian sheep blowfly</name>
    <dbReference type="NCBI Taxonomy" id="7375"/>
    <lineage>
        <taxon>Eukaryota</taxon>
        <taxon>Metazoa</taxon>
        <taxon>Ecdysozoa</taxon>
        <taxon>Arthropoda</taxon>
        <taxon>Hexapoda</taxon>
        <taxon>Insecta</taxon>
        <taxon>Pterygota</taxon>
        <taxon>Neoptera</taxon>
        <taxon>Endopterygota</taxon>
        <taxon>Diptera</taxon>
        <taxon>Brachycera</taxon>
        <taxon>Muscomorpha</taxon>
        <taxon>Oestroidea</taxon>
        <taxon>Calliphoridae</taxon>
        <taxon>Luciliinae</taxon>
        <taxon>Lucilia</taxon>
    </lineage>
</organism>
<accession>A0A0L0C216</accession>
<gene>
    <name evidence="1" type="ORF">FF38_07545</name>
</gene>
<name>A0A0L0C216_LUCCU</name>
<evidence type="ECO:0000313" key="2">
    <source>
        <dbReference type="Proteomes" id="UP000037069"/>
    </source>
</evidence>
<evidence type="ECO:0000313" key="1">
    <source>
        <dbReference type="EMBL" id="KNC26378.1"/>
    </source>
</evidence>
<reference evidence="1 2" key="1">
    <citation type="journal article" date="2015" name="Nat. Commun.">
        <title>Lucilia cuprina genome unlocks parasitic fly biology to underpin future interventions.</title>
        <authorList>
            <person name="Anstead C.A."/>
            <person name="Korhonen P.K."/>
            <person name="Young N.D."/>
            <person name="Hall R.S."/>
            <person name="Jex A.R."/>
            <person name="Murali S.C."/>
            <person name="Hughes D.S."/>
            <person name="Lee S.F."/>
            <person name="Perry T."/>
            <person name="Stroehlein A.J."/>
            <person name="Ansell B.R."/>
            <person name="Breugelmans B."/>
            <person name="Hofmann A."/>
            <person name="Qu J."/>
            <person name="Dugan S."/>
            <person name="Lee S.L."/>
            <person name="Chao H."/>
            <person name="Dinh H."/>
            <person name="Han Y."/>
            <person name="Doddapaneni H.V."/>
            <person name="Worley K.C."/>
            <person name="Muzny D.M."/>
            <person name="Ioannidis P."/>
            <person name="Waterhouse R.M."/>
            <person name="Zdobnov E.M."/>
            <person name="James P.J."/>
            <person name="Bagnall N.H."/>
            <person name="Kotze A.C."/>
            <person name="Gibbs R.A."/>
            <person name="Richards S."/>
            <person name="Batterham P."/>
            <person name="Gasser R.B."/>
        </authorList>
    </citation>
    <scope>NUCLEOTIDE SEQUENCE [LARGE SCALE GENOMIC DNA]</scope>
    <source>
        <strain evidence="1 2">LS</strain>
        <tissue evidence="1">Full body</tissue>
    </source>
</reference>
<dbReference type="AlphaFoldDB" id="A0A0L0C216"/>
<proteinExistence type="predicted"/>
<comment type="caution">
    <text evidence="1">The sequence shown here is derived from an EMBL/GenBank/DDBJ whole genome shotgun (WGS) entry which is preliminary data.</text>
</comment>
<protein>
    <submittedName>
        <fullName evidence="1">Uncharacterized protein</fullName>
    </submittedName>
</protein>
<sequence>MVAHPAGVMTTDMWYLKILEHKQQIYNDCGVDDLLGLSKDSFQEADAICKMGDMTLTSDEKHDVTEISAQNLLVALYHLAGKQATAEELSSALSRDISKAGRTKLGRAKNGLQTFLAKIKRGQDVARFERIHGSVSVLLGGSSPKEQQSVDFLLITVQTKERRVVFLLPKHSGLRMDLQMAFSQSESLKRNGSGCGQASLLKESIVLRWWIRQIAAYSGNPYDVSFKGTDWARADKIVNCGNKNSFEFLGLQLPNMVILVKTLGSNMDPTTRQTGGDYTAGIVNAEW</sequence>
<dbReference type="Proteomes" id="UP000037069">
    <property type="component" value="Unassembled WGS sequence"/>
</dbReference>
<dbReference type="EMBL" id="JRES01000989">
    <property type="protein sequence ID" value="KNC26378.1"/>
    <property type="molecule type" value="Genomic_DNA"/>
</dbReference>